<comment type="similarity">
    <text evidence="1">Belongs to the Iojap/RsfS family.</text>
</comment>
<dbReference type="PANTHER" id="PTHR21043:SF0">
    <property type="entry name" value="MITOCHONDRIAL ASSEMBLY OF RIBOSOMAL LARGE SUBUNIT PROTEIN 1"/>
    <property type="match status" value="1"/>
</dbReference>
<evidence type="ECO:0000256" key="1">
    <source>
        <dbReference type="ARBA" id="ARBA00010574"/>
    </source>
</evidence>
<dbReference type="NCBIfam" id="TIGR00090">
    <property type="entry name" value="rsfS_iojap_ybeB"/>
    <property type="match status" value="1"/>
</dbReference>
<organism evidence="2 3">
    <name type="scientific">Candidatus Brocadia sinica JPN1</name>
    <dbReference type="NCBI Taxonomy" id="1197129"/>
    <lineage>
        <taxon>Bacteria</taxon>
        <taxon>Pseudomonadati</taxon>
        <taxon>Planctomycetota</taxon>
        <taxon>Candidatus Brocadiia</taxon>
        <taxon>Candidatus Brocadiales</taxon>
        <taxon>Candidatus Brocadiaceae</taxon>
        <taxon>Candidatus Brocadia</taxon>
    </lineage>
</organism>
<gene>
    <name evidence="2" type="ORF">BROSI_A1088</name>
</gene>
<dbReference type="PANTHER" id="PTHR21043">
    <property type="entry name" value="IOJAP SUPERFAMILY ORTHOLOG"/>
    <property type="match status" value="1"/>
</dbReference>
<name>A0ABQ0JV20_9BACT</name>
<dbReference type="Gene3D" id="3.30.460.10">
    <property type="entry name" value="Beta Polymerase, domain 2"/>
    <property type="match status" value="1"/>
</dbReference>
<accession>A0ABQ0JV20</accession>
<protein>
    <recommendedName>
        <fullName evidence="4">Ribosomal silencing factor RsfS</fullName>
    </recommendedName>
</protein>
<dbReference type="Pfam" id="PF02410">
    <property type="entry name" value="RsfS"/>
    <property type="match status" value="1"/>
</dbReference>
<evidence type="ECO:0000313" key="2">
    <source>
        <dbReference type="EMBL" id="GAN32573.1"/>
    </source>
</evidence>
<sequence>MIFDVHGLTFVTDFFVICSGFNKRQLQSVANEIELKLHSYGIHWVGIEGYSEARWILMDYGDVVVHLFDRDMRHFYDLELLWGDARKLPWKDNT</sequence>
<reference evidence="3" key="1">
    <citation type="journal article" date="2015" name="Genome Announc.">
        <title>Draft Genome Sequence of an Anaerobic Ammonium-Oxidizing Bacterium, "Candidatus Brocadia sinica".</title>
        <authorList>
            <person name="Oshiki M."/>
            <person name="Shinyako-Hata K."/>
            <person name="Satoh H."/>
            <person name="Okabe S."/>
        </authorList>
    </citation>
    <scope>NUCLEOTIDE SEQUENCE [LARGE SCALE GENOMIC DNA]</scope>
    <source>
        <strain evidence="3">JPN1</strain>
    </source>
</reference>
<evidence type="ECO:0008006" key="4">
    <source>
        <dbReference type="Google" id="ProtNLM"/>
    </source>
</evidence>
<dbReference type="EMBL" id="BAFN01000001">
    <property type="protein sequence ID" value="GAN32573.1"/>
    <property type="molecule type" value="Genomic_DNA"/>
</dbReference>
<dbReference type="InterPro" id="IPR043519">
    <property type="entry name" value="NT_sf"/>
</dbReference>
<dbReference type="Proteomes" id="UP000032309">
    <property type="component" value="Unassembled WGS sequence"/>
</dbReference>
<evidence type="ECO:0000313" key="3">
    <source>
        <dbReference type="Proteomes" id="UP000032309"/>
    </source>
</evidence>
<comment type="caution">
    <text evidence="2">The sequence shown here is derived from an EMBL/GenBank/DDBJ whole genome shotgun (WGS) entry which is preliminary data.</text>
</comment>
<dbReference type="SUPFAM" id="SSF81301">
    <property type="entry name" value="Nucleotidyltransferase"/>
    <property type="match status" value="1"/>
</dbReference>
<proteinExistence type="inferred from homology"/>
<keyword evidence="3" id="KW-1185">Reference proteome</keyword>
<dbReference type="InterPro" id="IPR004394">
    <property type="entry name" value="Iojap/RsfS/C7orf30"/>
</dbReference>